<protein>
    <submittedName>
        <fullName evidence="1">Uncharacterized protein</fullName>
    </submittedName>
</protein>
<sequence>LVKPKSIHYIDNEKFLKEMIIYKREFDEAKSRDELPPMISEYLG</sequence>
<reference evidence="1" key="1">
    <citation type="submission" date="2018-05" db="EMBL/GenBank/DDBJ databases">
        <authorList>
            <person name="Lanie J.A."/>
            <person name="Ng W.-L."/>
            <person name="Kazmierczak K.M."/>
            <person name="Andrzejewski T.M."/>
            <person name="Davidsen T.M."/>
            <person name="Wayne K.J."/>
            <person name="Tettelin H."/>
            <person name="Glass J.I."/>
            <person name="Rusch D."/>
            <person name="Podicherti R."/>
            <person name="Tsui H.-C.T."/>
            <person name="Winkler M.E."/>
        </authorList>
    </citation>
    <scope>NUCLEOTIDE SEQUENCE</scope>
</reference>
<feature type="non-terminal residue" evidence="1">
    <location>
        <position position="44"/>
    </location>
</feature>
<accession>A0A381V998</accession>
<proteinExistence type="predicted"/>
<organism evidence="1">
    <name type="scientific">marine metagenome</name>
    <dbReference type="NCBI Taxonomy" id="408172"/>
    <lineage>
        <taxon>unclassified sequences</taxon>
        <taxon>metagenomes</taxon>
        <taxon>ecological metagenomes</taxon>
    </lineage>
</organism>
<dbReference type="EMBL" id="UINC01008060">
    <property type="protein sequence ID" value="SVA36318.1"/>
    <property type="molecule type" value="Genomic_DNA"/>
</dbReference>
<dbReference type="AlphaFoldDB" id="A0A381V998"/>
<evidence type="ECO:0000313" key="1">
    <source>
        <dbReference type="EMBL" id="SVA36318.1"/>
    </source>
</evidence>
<feature type="non-terminal residue" evidence="1">
    <location>
        <position position="1"/>
    </location>
</feature>
<name>A0A381V998_9ZZZZ</name>
<gene>
    <name evidence="1" type="ORF">METZ01_LOCUS89172</name>
</gene>